<keyword evidence="2" id="KW-1185">Reference proteome</keyword>
<reference evidence="1 2" key="1">
    <citation type="submission" date="2018-11" db="EMBL/GenBank/DDBJ databases">
        <title>Genome assembly of Steccherinum ochraceum LE-BIN_3174, the white-rot fungus of the Steccherinaceae family (The Residual Polyporoid clade, Polyporales, Basidiomycota).</title>
        <authorList>
            <person name="Fedorova T.V."/>
            <person name="Glazunova O.A."/>
            <person name="Landesman E.O."/>
            <person name="Moiseenko K.V."/>
            <person name="Psurtseva N.V."/>
            <person name="Savinova O.S."/>
            <person name="Shakhova N.V."/>
            <person name="Tyazhelova T.V."/>
            <person name="Vasina D.V."/>
        </authorList>
    </citation>
    <scope>NUCLEOTIDE SEQUENCE [LARGE SCALE GENOMIC DNA]</scope>
    <source>
        <strain evidence="1 2">LE-BIN_3174</strain>
    </source>
</reference>
<name>A0A4R0RB51_9APHY</name>
<dbReference type="OrthoDB" id="3351042at2759"/>
<dbReference type="STRING" id="92696.A0A4R0RB51"/>
<dbReference type="Proteomes" id="UP000292702">
    <property type="component" value="Unassembled WGS sequence"/>
</dbReference>
<dbReference type="EMBL" id="RWJN01000257">
    <property type="protein sequence ID" value="TCD64086.1"/>
    <property type="molecule type" value="Genomic_DNA"/>
</dbReference>
<dbReference type="AlphaFoldDB" id="A0A4R0RB51"/>
<accession>A0A4R0RB51</accession>
<evidence type="ECO:0000313" key="2">
    <source>
        <dbReference type="Proteomes" id="UP000292702"/>
    </source>
</evidence>
<proteinExistence type="predicted"/>
<protein>
    <submittedName>
        <fullName evidence="1">Uncharacterized protein</fullName>
    </submittedName>
</protein>
<comment type="caution">
    <text evidence="1">The sequence shown here is derived from an EMBL/GenBank/DDBJ whole genome shotgun (WGS) entry which is preliminary data.</text>
</comment>
<gene>
    <name evidence="1" type="ORF">EIP91_004558</name>
</gene>
<evidence type="ECO:0000313" key="1">
    <source>
        <dbReference type="EMBL" id="TCD64086.1"/>
    </source>
</evidence>
<organism evidence="1 2">
    <name type="scientific">Steccherinum ochraceum</name>
    <dbReference type="NCBI Taxonomy" id="92696"/>
    <lineage>
        <taxon>Eukaryota</taxon>
        <taxon>Fungi</taxon>
        <taxon>Dikarya</taxon>
        <taxon>Basidiomycota</taxon>
        <taxon>Agaricomycotina</taxon>
        <taxon>Agaricomycetes</taxon>
        <taxon>Polyporales</taxon>
        <taxon>Steccherinaceae</taxon>
        <taxon>Steccherinum</taxon>
    </lineage>
</organism>
<sequence length="473" mass="50812">MTTTGSLSEAVSALGPIDPASIRDAEQEKSAPWIVRKLVGSMTGRVVVSSWETLKASGTTIVCLSPWGDSSPFLLPCIRFRDVAVHTIIAATGGMAAVASPVMGPVSDMVVSTVGDSILVEIPVHYGFEAATGLANDLVIEKPLNHAIPIHASRLETTSVKTVMITLKYKHTTEDAALGFYRGSVHDDASLFASVKDYLAVEKGWFSPYLFASGRRPIIPRSMKPDVVFCHGPFLAGDYKIGETLLAESASVISFATSPPPPATPPVNRPGLSAPSISNMFSRSRSSSPEPSLTPLAPPPIPRRLVILVVGLKPHRKLWSTSARPSESVLRYQLLSGCPAIVVPVKLGAPLIAWDTLTLEHLWEVVLPRDTEPVLEGSKFHGIITVLFEFLDLCVDWGRVVLSTGQDDLDVSARRTDSRDLEADPLDSSDARRSAVKDAVTLLVAAAVRSGASKKAREDIDKDRSGIAMWRIA</sequence>